<feature type="signal peptide" evidence="3">
    <location>
        <begin position="1"/>
        <end position="23"/>
    </location>
</feature>
<dbReference type="SUPFAM" id="SSF52279">
    <property type="entry name" value="Beta-D-glucan exohydrolase, C-terminal domain"/>
    <property type="match status" value="1"/>
</dbReference>
<sequence>MAKLCSSSLVIIMLCCYWAASESLKYKDPKQPINIRIKDLLNRMTLAEKIGQMTQIERSVASADVMQKYFIGSILSGGGSVPAKEASPETWINMVNGFQNGSLATRLGIPMIYGIDAVHGNNNVFKATIFPHNVGLGVTRDPELIEKIGAATALEVRATGINYAFAPCIAVCRDPRWGRCFESYSEDPAIVRQMTQLIPGLQGDIPPNTRKGVPFVAGKEKVVACAKHFVGDGGTTKGINENNTVISPHGLFSIHMPAYYDSVLKGVATIMISYSSVNGAKMHADGHLITNFLKNTVKFRGFVISDWQGIDRLTDPPHANYTFSILRSVEAGLDMIMVPYNYTEFIDGLSYLVTNKFIPMSRIDDAVKRILRVKFVMGLFENPLADLTMAKHLGSHEHRELAREAVRKSLVLLKNGKTDTEPVLPLPKKSTKILVAGTHADDIGNQCGGWTIEWHGQSGNITVGTTILSAIKKTVDPKTEVVYQENPTPEFIKSNNFSYAIVVTGEYPYSETVGDNLNITIPEPGPTTITNVCGAVKCVVVLITGRPVVIEPYVSNMDGLVAAWLPGTEGQGVADVLYGDYGFTGKLARTWFKTVDQLPMNVGDPHYDPLYPFGFGITTEPVKSN</sequence>
<reference evidence="6 7" key="1">
    <citation type="submission" date="2019-05" db="EMBL/GenBank/DDBJ databases">
        <title>Mikania micrantha, genome provides insights into the molecular mechanism of rapid growth.</title>
        <authorList>
            <person name="Liu B."/>
        </authorList>
    </citation>
    <scope>NUCLEOTIDE SEQUENCE [LARGE SCALE GENOMIC DNA]</scope>
    <source>
        <strain evidence="6">NLD-2019</strain>
        <tissue evidence="6">Leaf</tissue>
    </source>
</reference>
<evidence type="ECO:0000256" key="3">
    <source>
        <dbReference type="SAM" id="SignalP"/>
    </source>
</evidence>
<dbReference type="PRINTS" id="PR00133">
    <property type="entry name" value="GLHYDRLASE3"/>
</dbReference>
<dbReference type="Proteomes" id="UP000326396">
    <property type="component" value="Unassembled WGS sequence"/>
</dbReference>
<dbReference type="InterPro" id="IPR017853">
    <property type="entry name" value="GH"/>
</dbReference>
<accession>A0A5N6LDT5</accession>
<dbReference type="InterPro" id="IPR051915">
    <property type="entry name" value="Cellulose_Degrad_GH3"/>
</dbReference>
<evidence type="ECO:0008006" key="8">
    <source>
        <dbReference type="Google" id="ProtNLM"/>
    </source>
</evidence>
<dbReference type="GO" id="GO:0009251">
    <property type="term" value="P:glucan catabolic process"/>
    <property type="evidence" value="ECO:0007669"/>
    <property type="project" value="TreeGrafter"/>
</dbReference>
<name>A0A5N6LDT5_9ASTR</name>
<dbReference type="SUPFAM" id="SSF51445">
    <property type="entry name" value="(Trans)glycosidases"/>
    <property type="match status" value="1"/>
</dbReference>
<feature type="domain" description="Glycoside hydrolase family 3 N-terminal" evidence="4">
    <location>
        <begin position="45"/>
        <end position="373"/>
    </location>
</feature>
<dbReference type="PANTHER" id="PTHR30620:SF100">
    <property type="entry name" value="GLUCAN 1,3-BETA-GLUCOSIDASE"/>
    <property type="match status" value="1"/>
</dbReference>
<organism evidence="6 7">
    <name type="scientific">Mikania micrantha</name>
    <name type="common">bitter vine</name>
    <dbReference type="NCBI Taxonomy" id="192012"/>
    <lineage>
        <taxon>Eukaryota</taxon>
        <taxon>Viridiplantae</taxon>
        <taxon>Streptophyta</taxon>
        <taxon>Embryophyta</taxon>
        <taxon>Tracheophyta</taxon>
        <taxon>Spermatophyta</taxon>
        <taxon>Magnoliopsida</taxon>
        <taxon>eudicotyledons</taxon>
        <taxon>Gunneridae</taxon>
        <taxon>Pentapetalae</taxon>
        <taxon>asterids</taxon>
        <taxon>campanulids</taxon>
        <taxon>Asterales</taxon>
        <taxon>Asteraceae</taxon>
        <taxon>Asteroideae</taxon>
        <taxon>Heliantheae alliance</taxon>
        <taxon>Eupatorieae</taxon>
        <taxon>Mikania</taxon>
    </lineage>
</organism>
<keyword evidence="2" id="KW-0326">Glycosidase</keyword>
<dbReference type="InterPro" id="IPR001764">
    <property type="entry name" value="Glyco_hydro_3_N"/>
</dbReference>
<keyword evidence="1" id="KW-0378">Hydrolase</keyword>
<evidence type="ECO:0000256" key="2">
    <source>
        <dbReference type="ARBA" id="ARBA00023295"/>
    </source>
</evidence>
<dbReference type="InterPro" id="IPR002772">
    <property type="entry name" value="Glyco_hydro_3_C"/>
</dbReference>
<evidence type="ECO:0000313" key="7">
    <source>
        <dbReference type="Proteomes" id="UP000326396"/>
    </source>
</evidence>
<dbReference type="Gene3D" id="3.40.50.1700">
    <property type="entry name" value="Glycoside hydrolase family 3 C-terminal domain"/>
    <property type="match status" value="1"/>
</dbReference>
<dbReference type="EMBL" id="SZYD01001486">
    <property type="protein sequence ID" value="KAD0670027.1"/>
    <property type="molecule type" value="Genomic_DNA"/>
</dbReference>
<dbReference type="InterPro" id="IPR036881">
    <property type="entry name" value="Glyco_hydro_3_C_sf"/>
</dbReference>
<dbReference type="AlphaFoldDB" id="A0A5N6LDT5"/>
<feature type="chain" id="PRO_5024408692" description="Beta-glucosidase" evidence="3">
    <location>
        <begin position="24"/>
        <end position="625"/>
    </location>
</feature>
<proteinExistence type="predicted"/>
<dbReference type="OrthoDB" id="47059at2759"/>
<dbReference type="FunFam" id="3.20.20.300:FF:000003">
    <property type="entry name" value="Beta-D-glucan exohydrolase isoenzyme ExoI"/>
    <property type="match status" value="1"/>
</dbReference>
<evidence type="ECO:0000256" key="1">
    <source>
        <dbReference type="ARBA" id="ARBA00022801"/>
    </source>
</evidence>
<comment type="caution">
    <text evidence="6">The sequence shown here is derived from an EMBL/GenBank/DDBJ whole genome shotgun (WGS) entry which is preliminary data.</text>
</comment>
<evidence type="ECO:0000259" key="4">
    <source>
        <dbReference type="Pfam" id="PF00933"/>
    </source>
</evidence>
<dbReference type="GO" id="GO:0008422">
    <property type="term" value="F:beta-glucosidase activity"/>
    <property type="evidence" value="ECO:0007669"/>
    <property type="project" value="TreeGrafter"/>
</dbReference>
<dbReference type="FunFam" id="3.40.50.1700:FF:000002">
    <property type="entry name" value="Glycosyl hydrolase family protein"/>
    <property type="match status" value="1"/>
</dbReference>
<dbReference type="Pfam" id="PF01915">
    <property type="entry name" value="Glyco_hydro_3_C"/>
    <property type="match status" value="1"/>
</dbReference>
<feature type="domain" description="Glycoside hydrolase family 3 C-terminal" evidence="5">
    <location>
        <begin position="410"/>
        <end position="618"/>
    </location>
</feature>
<dbReference type="Pfam" id="PF00933">
    <property type="entry name" value="Glyco_hydro_3"/>
    <property type="match status" value="1"/>
</dbReference>
<dbReference type="InterPro" id="IPR036962">
    <property type="entry name" value="Glyco_hydro_3_N_sf"/>
</dbReference>
<gene>
    <name evidence="6" type="ORF">E3N88_43884</name>
</gene>
<dbReference type="PANTHER" id="PTHR30620">
    <property type="entry name" value="PERIPLASMIC BETA-GLUCOSIDASE-RELATED"/>
    <property type="match status" value="1"/>
</dbReference>
<keyword evidence="3" id="KW-0732">Signal</keyword>
<dbReference type="Gene3D" id="3.20.20.300">
    <property type="entry name" value="Glycoside hydrolase, family 3, N-terminal domain"/>
    <property type="match status" value="1"/>
</dbReference>
<evidence type="ECO:0000259" key="5">
    <source>
        <dbReference type="Pfam" id="PF01915"/>
    </source>
</evidence>
<protein>
    <recommendedName>
        <fullName evidence="8">Beta-glucosidase</fullName>
    </recommendedName>
</protein>
<keyword evidence="7" id="KW-1185">Reference proteome</keyword>
<evidence type="ECO:0000313" key="6">
    <source>
        <dbReference type="EMBL" id="KAD0670027.1"/>
    </source>
</evidence>